<proteinExistence type="predicted"/>
<name>A0A0K0ERQ1_STRER</name>
<accession>A0A0K0ERQ1</accession>
<feature type="signal peptide" evidence="2">
    <location>
        <begin position="1"/>
        <end position="19"/>
    </location>
</feature>
<evidence type="ECO:0000313" key="3">
    <source>
        <dbReference type="Proteomes" id="UP000035681"/>
    </source>
</evidence>
<feature type="chain" id="PRO_5005328757" evidence="2">
    <location>
        <begin position="20"/>
        <end position="220"/>
    </location>
</feature>
<evidence type="ECO:0000256" key="2">
    <source>
        <dbReference type="SAM" id="SignalP"/>
    </source>
</evidence>
<dbReference type="WBParaSite" id="TCONS_00007667.p1">
    <property type="protein sequence ID" value="TCONS_00007667.p1"/>
    <property type="gene ID" value="XLOC_005702"/>
</dbReference>
<keyword evidence="2" id="KW-0732">Signal</keyword>
<evidence type="ECO:0000256" key="1">
    <source>
        <dbReference type="SAM" id="MobiDB-lite"/>
    </source>
</evidence>
<feature type="compositionally biased region" description="Low complexity" evidence="1">
    <location>
        <begin position="128"/>
        <end position="189"/>
    </location>
</feature>
<organism evidence="4">
    <name type="scientific">Strongyloides stercoralis</name>
    <name type="common">Threadworm</name>
    <dbReference type="NCBI Taxonomy" id="6248"/>
    <lineage>
        <taxon>Eukaryota</taxon>
        <taxon>Metazoa</taxon>
        <taxon>Ecdysozoa</taxon>
        <taxon>Nematoda</taxon>
        <taxon>Chromadorea</taxon>
        <taxon>Rhabditida</taxon>
        <taxon>Tylenchina</taxon>
        <taxon>Panagrolaimomorpha</taxon>
        <taxon>Strongyloidoidea</taxon>
        <taxon>Strongyloididae</taxon>
        <taxon>Strongyloides</taxon>
    </lineage>
</organism>
<feature type="region of interest" description="Disordered" evidence="1">
    <location>
        <begin position="120"/>
        <end position="207"/>
    </location>
</feature>
<sequence length="220" mass="24092">MYSLVNFILLISTVTVTFGYKTNCTYEGNTPCTVWMSPKEHAYENFFLTVIGHMTEITLDNLFEVYDEFIDPFDYANELIKKDVDEKSKKGFVRLLKDFPYHENITITLINDTALPEGTFTGAPANKPSSVEPSFESISSSRLPSPTNTPSSTTTSTTSTTTSTTTTTTSTTSTTTSMTSTSSTSKSSTKAIDRNNVIGGRGGFIRPRGGIGYGLMNLMH</sequence>
<protein>
    <submittedName>
        <fullName evidence="4 5">Uncharacterized protein</fullName>
    </submittedName>
</protein>
<dbReference type="Proteomes" id="UP000035681">
    <property type="component" value="Unplaced"/>
</dbReference>
<dbReference type="STRING" id="6248.A0A0K0ERQ1"/>
<keyword evidence="3" id="KW-1185">Reference proteome</keyword>
<dbReference type="WBParaSite" id="SSTP_0001213100.1">
    <property type="protein sequence ID" value="SSTP_0001213100.1"/>
    <property type="gene ID" value="SSTP_0001213100"/>
</dbReference>
<evidence type="ECO:0000313" key="4">
    <source>
        <dbReference type="WBParaSite" id="SSTP_0001213100.1"/>
    </source>
</evidence>
<dbReference type="AlphaFoldDB" id="A0A0K0ERQ1"/>
<evidence type="ECO:0000313" key="5">
    <source>
        <dbReference type="WBParaSite" id="TCONS_00007667.p1"/>
    </source>
</evidence>
<reference evidence="4" key="1">
    <citation type="submission" date="2015-08" db="UniProtKB">
        <authorList>
            <consortium name="WormBaseParasite"/>
        </authorList>
    </citation>
    <scope>IDENTIFICATION</scope>
</reference>